<evidence type="ECO:0000259" key="1">
    <source>
        <dbReference type="Pfam" id="PF09820"/>
    </source>
</evidence>
<sequence>MKKNLPIGISSFVEIRSEPYYYVDKTQFVEKLVSEGKYYFLSRPRRFGKSLFVDTLKQAFLGRKELFQGLYLEKNWDWSVRYPVIHIDFGGGDVSSAEELKKWILIQLKRCQRTLQIECEYLDDYRSCFEELILKSYEKYKQKVVVLVDEYDKPILDCIEDRETAKAVRDVLKNFYSVLKPLDAYLKFVFLTGVSKFSKVSLFSGLNQLNDISLDKRFAEICGYTQEELEEVFREELEDKDLELIKCWYNGYSWLGEPVYNPFDVLLYLKKKTFHPYWFETGTPSFLIKLLLEKRFYLPELENLVATDSLIGSFDVDRVRPENLLFQAGYLTIKRMFRLADKILYELSYPNKEVKLALNEVLAEYFTGDTGEVSLKTRDFLLALEENNFEKMKKALESLYAGIPHDWFRRNELFRYEGYYASCFYAFLCGSGLEVIPEDITNKGQIDLTVLYRERVYLFEFKVVDGEEADAKALVQLKEKGYHKKYEGKCKEIYLIGIEISSGERNIKGFFWEKLN</sequence>
<dbReference type="STRING" id="1653476.THC_0970"/>
<dbReference type="PANTHER" id="PTHR34825:SF1">
    <property type="entry name" value="AAA-ATPASE-LIKE DOMAIN-CONTAINING PROTEIN"/>
    <property type="match status" value="1"/>
</dbReference>
<dbReference type="InterPro" id="IPR012547">
    <property type="entry name" value="PDDEXK_9"/>
</dbReference>
<accession>A0A0U4W2Q0</accession>
<dbReference type="OrthoDB" id="78597at2"/>
<protein>
    <recommendedName>
        <fullName evidence="1">AAA-ATPase-like domain-containing protein</fullName>
    </recommendedName>
</protein>
<evidence type="ECO:0000313" key="3">
    <source>
        <dbReference type="Proteomes" id="UP000068196"/>
    </source>
</evidence>
<dbReference type="RefSeq" id="WP_068514136.1">
    <property type="nucleotide sequence ID" value="NZ_AP014945.1"/>
</dbReference>
<dbReference type="InterPro" id="IPR018631">
    <property type="entry name" value="AAA-ATPase-like_dom"/>
</dbReference>
<dbReference type="PATRIC" id="fig|1653476.3.peg.1009"/>
<dbReference type="SUPFAM" id="SSF52540">
    <property type="entry name" value="P-loop containing nucleoside triphosphate hydrolases"/>
    <property type="match status" value="1"/>
</dbReference>
<dbReference type="AlphaFoldDB" id="A0A0U4W2Q0"/>
<dbReference type="Pfam" id="PF08011">
    <property type="entry name" value="PDDEXK_9"/>
    <property type="match status" value="1"/>
</dbReference>
<gene>
    <name evidence="2" type="ORF">THC_0970</name>
</gene>
<reference evidence="3" key="2">
    <citation type="journal article" date="2016" name="Int. J. Syst. Evol. Microbiol.">
        <title>Caldimicrobium thiodismutans sp. nov., a sulfur-disproportionating bacterium isolated from a hot spring.</title>
        <authorList>
            <person name="Kojima H."/>
            <person name="Umezawa K."/>
            <person name="Fukui M."/>
        </authorList>
    </citation>
    <scope>NUCLEOTIDE SEQUENCE [LARGE SCALE GENOMIC DNA]</scope>
    <source>
        <strain evidence="3">TF1</strain>
    </source>
</reference>
<evidence type="ECO:0000313" key="2">
    <source>
        <dbReference type="EMBL" id="BAU23354.1"/>
    </source>
</evidence>
<feature type="domain" description="AAA-ATPase-like" evidence="1">
    <location>
        <begin position="6"/>
        <end position="203"/>
    </location>
</feature>
<dbReference type="PANTHER" id="PTHR34825">
    <property type="entry name" value="CONSERVED PROTEIN, WITH A WEAK D-GALACTARATE DEHYDRATASE/ALTRONATE HYDROLASE DOMAIN"/>
    <property type="match status" value="1"/>
</dbReference>
<proteinExistence type="predicted"/>
<dbReference type="Pfam" id="PF09820">
    <property type="entry name" value="AAA-ATPase_like"/>
    <property type="match status" value="1"/>
</dbReference>
<organism evidence="2 3">
    <name type="scientific">Caldimicrobium thiodismutans</name>
    <dbReference type="NCBI Taxonomy" id="1653476"/>
    <lineage>
        <taxon>Bacteria</taxon>
        <taxon>Pseudomonadati</taxon>
        <taxon>Thermodesulfobacteriota</taxon>
        <taxon>Thermodesulfobacteria</taxon>
        <taxon>Thermodesulfobacteriales</taxon>
        <taxon>Thermodesulfobacteriaceae</taxon>
        <taxon>Caldimicrobium</taxon>
    </lineage>
</organism>
<dbReference type="KEGG" id="cthi:THC_0970"/>
<dbReference type="EMBL" id="AP014945">
    <property type="protein sequence ID" value="BAU23354.1"/>
    <property type="molecule type" value="Genomic_DNA"/>
</dbReference>
<dbReference type="Proteomes" id="UP000068196">
    <property type="component" value="Chromosome"/>
</dbReference>
<dbReference type="InterPro" id="IPR027417">
    <property type="entry name" value="P-loop_NTPase"/>
</dbReference>
<keyword evidence="3" id="KW-1185">Reference proteome</keyword>
<reference evidence="2 3" key="1">
    <citation type="journal article" date="2016" name="Int. J. Syst. Evol. Microbiol.">
        <title>Caldimicrobium thiodismutans sp. nov., a sulfur-disproportionating bacterium isolated from a hot spring, and emended description of the genus Caldimicrobium.</title>
        <authorList>
            <person name="Kojima H."/>
            <person name="Umezawa K."/>
            <person name="Fukui M."/>
        </authorList>
    </citation>
    <scope>NUCLEOTIDE SEQUENCE [LARGE SCALE GENOMIC DNA]</scope>
    <source>
        <strain evidence="2 3">TF1</strain>
    </source>
</reference>
<name>A0A0U4W2Q0_9BACT</name>